<accession>A0A452ZX77</accession>
<reference evidence="1" key="4">
    <citation type="submission" date="2019-03" db="UniProtKB">
        <authorList>
            <consortium name="EnsemblPlants"/>
        </authorList>
    </citation>
    <scope>IDENTIFICATION</scope>
</reference>
<dbReference type="AlphaFoldDB" id="A0A452ZX77"/>
<reference evidence="2" key="2">
    <citation type="journal article" date="2017" name="Nat. Plants">
        <title>The Aegilops tauschii genome reveals multiple impacts of transposons.</title>
        <authorList>
            <person name="Zhao G."/>
            <person name="Zou C."/>
            <person name="Li K."/>
            <person name="Wang K."/>
            <person name="Li T."/>
            <person name="Gao L."/>
            <person name="Zhang X."/>
            <person name="Wang H."/>
            <person name="Yang Z."/>
            <person name="Liu X."/>
            <person name="Jiang W."/>
            <person name="Mao L."/>
            <person name="Kong X."/>
            <person name="Jiao Y."/>
            <person name="Jia J."/>
        </authorList>
    </citation>
    <scope>NUCLEOTIDE SEQUENCE [LARGE SCALE GENOMIC DNA]</scope>
    <source>
        <strain evidence="2">cv. AL8/78</strain>
    </source>
</reference>
<dbReference type="Proteomes" id="UP000015105">
    <property type="component" value="Chromosome 1D"/>
</dbReference>
<reference evidence="2" key="1">
    <citation type="journal article" date="2014" name="Science">
        <title>Ancient hybridizations among the ancestral genomes of bread wheat.</title>
        <authorList>
            <consortium name="International Wheat Genome Sequencing Consortium,"/>
            <person name="Marcussen T."/>
            <person name="Sandve S.R."/>
            <person name="Heier L."/>
            <person name="Spannagl M."/>
            <person name="Pfeifer M."/>
            <person name="Jakobsen K.S."/>
            <person name="Wulff B.B."/>
            <person name="Steuernagel B."/>
            <person name="Mayer K.F."/>
            <person name="Olsen O.A."/>
        </authorList>
    </citation>
    <scope>NUCLEOTIDE SEQUENCE [LARGE SCALE GENOMIC DNA]</scope>
    <source>
        <strain evidence="2">cv. AL8/78</strain>
    </source>
</reference>
<evidence type="ECO:0000313" key="2">
    <source>
        <dbReference type="Proteomes" id="UP000015105"/>
    </source>
</evidence>
<dbReference type="EnsemblPlants" id="AET1Gv20957700.1">
    <property type="protein sequence ID" value="AET1Gv20957700.1"/>
    <property type="gene ID" value="AET1Gv20957700"/>
</dbReference>
<reference evidence="1" key="3">
    <citation type="journal article" date="2017" name="Nature">
        <title>Genome sequence of the progenitor of the wheat D genome Aegilops tauschii.</title>
        <authorList>
            <person name="Luo M.C."/>
            <person name="Gu Y.Q."/>
            <person name="Puiu D."/>
            <person name="Wang H."/>
            <person name="Twardziok S.O."/>
            <person name="Deal K.R."/>
            <person name="Huo N."/>
            <person name="Zhu T."/>
            <person name="Wang L."/>
            <person name="Wang Y."/>
            <person name="McGuire P.E."/>
            <person name="Liu S."/>
            <person name="Long H."/>
            <person name="Ramasamy R.K."/>
            <person name="Rodriguez J.C."/>
            <person name="Van S.L."/>
            <person name="Yuan L."/>
            <person name="Wang Z."/>
            <person name="Xia Z."/>
            <person name="Xiao L."/>
            <person name="Anderson O.D."/>
            <person name="Ouyang S."/>
            <person name="Liang Y."/>
            <person name="Zimin A.V."/>
            <person name="Pertea G."/>
            <person name="Qi P."/>
            <person name="Bennetzen J.L."/>
            <person name="Dai X."/>
            <person name="Dawson M.W."/>
            <person name="Muller H.G."/>
            <person name="Kugler K."/>
            <person name="Rivarola-Duarte L."/>
            <person name="Spannagl M."/>
            <person name="Mayer K.F.X."/>
            <person name="Lu F.H."/>
            <person name="Bevan M.W."/>
            <person name="Leroy P."/>
            <person name="Li P."/>
            <person name="You F.M."/>
            <person name="Sun Q."/>
            <person name="Liu Z."/>
            <person name="Lyons E."/>
            <person name="Wicker T."/>
            <person name="Salzberg S.L."/>
            <person name="Devos K.M."/>
            <person name="Dvorak J."/>
        </authorList>
    </citation>
    <scope>NUCLEOTIDE SEQUENCE [LARGE SCALE GENOMIC DNA]</scope>
    <source>
        <strain evidence="1">cv. AL8/78</strain>
    </source>
</reference>
<name>A0A452ZX77_AEGTS</name>
<keyword evidence="2" id="KW-1185">Reference proteome</keyword>
<organism evidence="1 2">
    <name type="scientific">Aegilops tauschii subsp. strangulata</name>
    <name type="common">Goatgrass</name>
    <dbReference type="NCBI Taxonomy" id="200361"/>
    <lineage>
        <taxon>Eukaryota</taxon>
        <taxon>Viridiplantae</taxon>
        <taxon>Streptophyta</taxon>
        <taxon>Embryophyta</taxon>
        <taxon>Tracheophyta</taxon>
        <taxon>Spermatophyta</taxon>
        <taxon>Magnoliopsida</taxon>
        <taxon>Liliopsida</taxon>
        <taxon>Poales</taxon>
        <taxon>Poaceae</taxon>
        <taxon>BOP clade</taxon>
        <taxon>Pooideae</taxon>
        <taxon>Triticodae</taxon>
        <taxon>Triticeae</taxon>
        <taxon>Triticinae</taxon>
        <taxon>Aegilops</taxon>
    </lineage>
</organism>
<reference evidence="1" key="5">
    <citation type="journal article" date="2021" name="G3 (Bethesda)">
        <title>Aegilops tauschii genome assembly Aet v5.0 features greater sequence contiguity and improved annotation.</title>
        <authorList>
            <person name="Wang L."/>
            <person name="Zhu T."/>
            <person name="Rodriguez J.C."/>
            <person name="Deal K.R."/>
            <person name="Dubcovsky J."/>
            <person name="McGuire P.E."/>
            <person name="Lux T."/>
            <person name="Spannagl M."/>
            <person name="Mayer K.F.X."/>
            <person name="Baldrich P."/>
            <person name="Meyers B.C."/>
            <person name="Huo N."/>
            <person name="Gu Y.Q."/>
            <person name="Zhou H."/>
            <person name="Devos K.M."/>
            <person name="Bennetzen J.L."/>
            <person name="Unver T."/>
            <person name="Budak H."/>
            <person name="Gulick P.J."/>
            <person name="Galiba G."/>
            <person name="Kalapos B."/>
            <person name="Nelson D.R."/>
            <person name="Li P."/>
            <person name="You F.M."/>
            <person name="Luo M.C."/>
            <person name="Dvorak J."/>
        </authorList>
    </citation>
    <scope>NUCLEOTIDE SEQUENCE [LARGE SCALE GENOMIC DNA]</scope>
    <source>
        <strain evidence="1">cv. AL8/78</strain>
    </source>
</reference>
<evidence type="ECO:0000313" key="1">
    <source>
        <dbReference type="EnsemblPlants" id="AET1Gv20957700.1"/>
    </source>
</evidence>
<proteinExistence type="predicted"/>
<protein>
    <submittedName>
        <fullName evidence="1">Uncharacterized protein</fullName>
    </submittedName>
</protein>
<dbReference type="Gramene" id="AET1Gv20957700.1">
    <property type="protein sequence ID" value="AET1Gv20957700.1"/>
    <property type="gene ID" value="AET1Gv20957700"/>
</dbReference>
<sequence length="64" mass="7152">MVDYLNHERAFLDCRTKSVPGKRIKFWRVGIGSPAGWLQSLGCCRLAALLLSVSSSHSRGTFDR</sequence>